<keyword evidence="7" id="KW-1185">Reference proteome</keyword>
<evidence type="ECO:0000256" key="3">
    <source>
        <dbReference type="ARBA" id="ARBA00022833"/>
    </source>
</evidence>
<dbReference type="InterPro" id="IPR053010">
    <property type="entry name" value="SET_SmydA-8"/>
</dbReference>
<evidence type="ECO:0000256" key="1">
    <source>
        <dbReference type="ARBA" id="ARBA00022723"/>
    </source>
</evidence>
<dbReference type="KEGG" id="dpx:DAPPUDRAFT_98275"/>
<keyword evidence="3" id="KW-0862">Zinc</keyword>
<evidence type="ECO:0000256" key="4">
    <source>
        <dbReference type="PROSITE-ProRule" id="PRU00134"/>
    </source>
</evidence>
<dbReference type="eggNOG" id="KOG2084">
    <property type="taxonomic scope" value="Eukaryota"/>
</dbReference>
<dbReference type="AlphaFoldDB" id="E9G366"/>
<dbReference type="SUPFAM" id="SSF82199">
    <property type="entry name" value="SET domain"/>
    <property type="match status" value="1"/>
</dbReference>
<reference evidence="6 7" key="1">
    <citation type="journal article" date="2011" name="Science">
        <title>The ecoresponsive genome of Daphnia pulex.</title>
        <authorList>
            <person name="Colbourne J.K."/>
            <person name="Pfrender M.E."/>
            <person name="Gilbert D."/>
            <person name="Thomas W.K."/>
            <person name="Tucker A."/>
            <person name="Oakley T.H."/>
            <person name="Tokishita S."/>
            <person name="Aerts A."/>
            <person name="Arnold G.J."/>
            <person name="Basu M.K."/>
            <person name="Bauer D.J."/>
            <person name="Caceres C.E."/>
            <person name="Carmel L."/>
            <person name="Casola C."/>
            <person name="Choi J.H."/>
            <person name="Detter J.C."/>
            <person name="Dong Q."/>
            <person name="Dusheyko S."/>
            <person name="Eads B.D."/>
            <person name="Frohlich T."/>
            <person name="Geiler-Samerotte K.A."/>
            <person name="Gerlach D."/>
            <person name="Hatcher P."/>
            <person name="Jogdeo S."/>
            <person name="Krijgsveld J."/>
            <person name="Kriventseva E.V."/>
            <person name="Kultz D."/>
            <person name="Laforsch C."/>
            <person name="Lindquist E."/>
            <person name="Lopez J."/>
            <person name="Manak J.R."/>
            <person name="Muller J."/>
            <person name="Pangilinan J."/>
            <person name="Patwardhan R.P."/>
            <person name="Pitluck S."/>
            <person name="Pritham E.J."/>
            <person name="Rechtsteiner A."/>
            <person name="Rho M."/>
            <person name="Rogozin I.B."/>
            <person name="Sakarya O."/>
            <person name="Salamov A."/>
            <person name="Schaack S."/>
            <person name="Shapiro H."/>
            <person name="Shiga Y."/>
            <person name="Skalitzky C."/>
            <person name="Smith Z."/>
            <person name="Souvorov A."/>
            <person name="Sung W."/>
            <person name="Tang Z."/>
            <person name="Tsuchiya D."/>
            <person name="Tu H."/>
            <person name="Vos H."/>
            <person name="Wang M."/>
            <person name="Wolf Y.I."/>
            <person name="Yamagata H."/>
            <person name="Yamada T."/>
            <person name="Ye Y."/>
            <person name="Shaw J.R."/>
            <person name="Andrews J."/>
            <person name="Crease T.J."/>
            <person name="Tang H."/>
            <person name="Lucas S.M."/>
            <person name="Robertson H.M."/>
            <person name="Bork P."/>
            <person name="Koonin E.V."/>
            <person name="Zdobnov E.M."/>
            <person name="Grigoriev I.V."/>
            <person name="Lynch M."/>
            <person name="Boore J.L."/>
        </authorList>
    </citation>
    <scope>NUCLEOTIDE SEQUENCE [LARGE SCALE GENOMIC DNA]</scope>
</reference>
<dbReference type="PROSITE" id="PS50865">
    <property type="entry name" value="ZF_MYND_2"/>
    <property type="match status" value="1"/>
</dbReference>
<evidence type="ECO:0000313" key="6">
    <source>
        <dbReference type="EMBL" id="EFX85721.1"/>
    </source>
</evidence>
<dbReference type="EMBL" id="GL732531">
    <property type="protein sequence ID" value="EFX85721.1"/>
    <property type="molecule type" value="Genomic_DNA"/>
</dbReference>
<dbReference type="PANTHER" id="PTHR46455:SF1">
    <property type="entry name" value="SET AND MYND DOMAIN CONTAINING, ARTHROPOD-SPECIFIC, MEMBER 2"/>
    <property type="match status" value="1"/>
</dbReference>
<organism evidence="6 7">
    <name type="scientific">Daphnia pulex</name>
    <name type="common">Water flea</name>
    <dbReference type="NCBI Taxonomy" id="6669"/>
    <lineage>
        <taxon>Eukaryota</taxon>
        <taxon>Metazoa</taxon>
        <taxon>Ecdysozoa</taxon>
        <taxon>Arthropoda</taxon>
        <taxon>Crustacea</taxon>
        <taxon>Branchiopoda</taxon>
        <taxon>Diplostraca</taxon>
        <taxon>Cladocera</taxon>
        <taxon>Anomopoda</taxon>
        <taxon>Daphniidae</taxon>
        <taxon>Daphnia</taxon>
    </lineage>
</organism>
<keyword evidence="2 4" id="KW-0863">Zinc-finger</keyword>
<accession>E9G366</accession>
<dbReference type="GO" id="GO:0005634">
    <property type="term" value="C:nucleus"/>
    <property type="evidence" value="ECO:0000318"/>
    <property type="project" value="GO_Central"/>
</dbReference>
<dbReference type="PANTHER" id="PTHR46455">
    <property type="entry name" value="SET AND MYND DOMAIN CONTAINING, ARTHROPOD-SPECIFIC, MEMBER 4, ISOFORM A"/>
    <property type="match status" value="1"/>
</dbReference>
<dbReference type="Pfam" id="PF01753">
    <property type="entry name" value="zf-MYND"/>
    <property type="match status" value="1"/>
</dbReference>
<dbReference type="InterPro" id="IPR002893">
    <property type="entry name" value="Znf_MYND"/>
</dbReference>
<dbReference type="GO" id="GO:0008270">
    <property type="term" value="F:zinc ion binding"/>
    <property type="evidence" value="ECO:0007669"/>
    <property type="project" value="UniProtKB-KW"/>
</dbReference>
<protein>
    <recommendedName>
        <fullName evidence="5">MYND-type domain-containing protein</fullName>
    </recommendedName>
</protein>
<dbReference type="PhylomeDB" id="E9G366"/>
<name>E9G366_DAPPU</name>
<feature type="domain" description="MYND-type" evidence="5">
    <location>
        <begin position="16"/>
        <end position="52"/>
    </location>
</feature>
<proteinExistence type="predicted"/>
<dbReference type="STRING" id="6669.E9G366"/>
<dbReference type="OrthoDB" id="5952526at2759"/>
<dbReference type="InterPro" id="IPR046341">
    <property type="entry name" value="SET_dom_sf"/>
</dbReference>
<evidence type="ECO:0000259" key="5">
    <source>
        <dbReference type="PROSITE" id="PS50865"/>
    </source>
</evidence>
<dbReference type="InParanoid" id="E9G366"/>
<keyword evidence="1" id="KW-0479">Metal-binding</keyword>
<gene>
    <name evidence="6" type="ORF">DAPPUDRAFT_98275</name>
</gene>
<evidence type="ECO:0000256" key="2">
    <source>
        <dbReference type="ARBA" id="ARBA00022771"/>
    </source>
</evidence>
<dbReference type="Proteomes" id="UP000000305">
    <property type="component" value="Unassembled WGS sequence"/>
</dbReference>
<dbReference type="Gene3D" id="6.10.140.2220">
    <property type="match status" value="1"/>
</dbReference>
<sequence length="222" mass="24915">MNRAESPANGLSSKVCAVCRSKASQICGGCGEISYCSKEHQKQHWATHKSQCKPYKIVFDQKYGRIMVASKNIKPGEIIFREKAIFTGPKQGCLPCCLACYTSLENVDEASLFRCPGCNFPFCQEKCAKQFNGLENHNELRRTSDYWSVYQVNVVEFLHKVCELSDQFTQEEIHSACGALDVNAYEIRPPNSGQQRILGLFPLASMMSHNCVSNMNHVIDAK</sequence>
<dbReference type="HOGENOM" id="CLU_1246509_0_0_1"/>
<evidence type="ECO:0000313" key="7">
    <source>
        <dbReference type="Proteomes" id="UP000000305"/>
    </source>
</evidence>
<dbReference type="PROSITE" id="PS01360">
    <property type="entry name" value="ZF_MYND_1"/>
    <property type="match status" value="1"/>
</dbReference>
<dbReference type="SUPFAM" id="SSF144232">
    <property type="entry name" value="HIT/MYND zinc finger-like"/>
    <property type="match status" value="1"/>
</dbReference>